<evidence type="ECO:0000256" key="1">
    <source>
        <dbReference type="ARBA" id="ARBA00004651"/>
    </source>
</evidence>
<feature type="domain" description="HAMP" evidence="12">
    <location>
        <begin position="299"/>
        <end position="351"/>
    </location>
</feature>
<dbReference type="RefSeq" id="WP_062837310.1">
    <property type="nucleotide sequence ID" value="NZ_BCNV01000006.1"/>
</dbReference>
<dbReference type="InterPro" id="IPR033479">
    <property type="entry name" value="dCache_1"/>
</dbReference>
<keyword evidence="2" id="KW-1003">Cell membrane</keyword>
<dbReference type="CDD" id="cd18773">
    <property type="entry name" value="PDC1_HK_sensor"/>
    <property type="match status" value="1"/>
</dbReference>
<dbReference type="SMART" id="SM00283">
    <property type="entry name" value="MA"/>
    <property type="match status" value="1"/>
</dbReference>
<protein>
    <submittedName>
        <fullName evidence="13">Histidine kinase</fullName>
    </submittedName>
</protein>
<dbReference type="InterPro" id="IPR003660">
    <property type="entry name" value="HAMP_dom"/>
</dbReference>
<dbReference type="Pfam" id="PF02743">
    <property type="entry name" value="dCache_1"/>
    <property type="match status" value="1"/>
</dbReference>
<reference evidence="14" key="2">
    <citation type="submission" date="2016-01" db="EMBL/GenBank/DDBJ databases">
        <title>Draft Genome Sequence of Paenibacillus amylolyticus Heshi-A3 that Was Isolated from Fermented Rice Bran with Aging Salted Mackerel, Which Was Named Heshiko as Traditional Fermented Seafood in Japan.</title>
        <authorList>
            <person name="Akuzawa S."/>
            <person name="Nakagawa J."/>
            <person name="Kanekatsu T."/>
            <person name="Kubota E."/>
            <person name="Ohtake R."/>
            <person name="Suzuki T."/>
            <person name="Kanesaki Y."/>
        </authorList>
    </citation>
    <scope>NUCLEOTIDE SEQUENCE [LARGE SCALE GENOMIC DNA]</scope>
    <source>
        <strain evidence="14">Heshi-A3</strain>
    </source>
</reference>
<keyword evidence="7 9" id="KW-0807">Transducer</keyword>
<dbReference type="SMART" id="SM00304">
    <property type="entry name" value="HAMP"/>
    <property type="match status" value="1"/>
</dbReference>
<dbReference type="GO" id="GO:0007165">
    <property type="term" value="P:signal transduction"/>
    <property type="evidence" value="ECO:0007669"/>
    <property type="project" value="UniProtKB-KW"/>
</dbReference>
<keyword evidence="3" id="KW-0145">Chemotaxis</keyword>
<organism evidence="13 14">
    <name type="scientific">Paenibacillus amylolyticus</name>
    <dbReference type="NCBI Taxonomy" id="1451"/>
    <lineage>
        <taxon>Bacteria</taxon>
        <taxon>Bacillati</taxon>
        <taxon>Bacillota</taxon>
        <taxon>Bacilli</taxon>
        <taxon>Bacillales</taxon>
        <taxon>Paenibacillaceae</taxon>
        <taxon>Paenibacillus</taxon>
    </lineage>
</organism>
<keyword evidence="5 10" id="KW-1133">Transmembrane helix</keyword>
<evidence type="ECO:0000256" key="5">
    <source>
        <dbReference type="ARBA" id="ARBA00022989"/>
    </source>
</evidence>
<proteinExistence type="inferred from homology"/>
<evidence type="ECO:0000259" key="11">
    <source>
        <dbReference type="PROSITE" id="PS50111"/>
    </source>
</evidence>
<dbReference type="Gene3D" id="1.10.287.950">
    <property type="entry name" value="Methyl-accepting chemotaxis protein"/>
    <property type="match status" value="1"/>
</dbReference>
<dbReference type="CDD" id="cd12912">
    <property type="entry name" value="PDC2_MCP_like"/>
    <property type="match status" value="1"/>
</dbReference>
<evidence type="ECO:0000259" key="12">
    <source>
        <dbReference type="PROSITE" id="PS50885"/>
    </source>
</evidence>
<evidence type="ECO:0000256" key="8">
    <source>
        <dbReference type="ARBA" id="ARBA00029447"/>
    </source>
</evidence>
<dbReference type="PROSITE" id="PS50111">
    <property type="entry name" value="CHEMOTAXIS_TRANSDUC_2"/>
    <property type="match status" value="1"/>
</dbReference>
<evidence type="ECO:0000256" key="10">
    <source>
        <dbReference type="SAM" id="Phobius"/>
    </source>
</evidence>
<dbReference type="PANTHER" id="PTHR32089">
    <property type="entry name" value="METHYL-ACCEPTING CHEMOTAXIS PROTEIN MCPB"/>
    <property type="match status" value="1"/>
</dbReference>
<dbReference type="Pfam" id="PF00672">
    <property type="entry name" value="HAMP"/>
    <property type="match status" value="1"/>
</dbReference>
<sequence length="659" mass="70773">MTLKTKVIVIVTTICILLAAPLSYIALYVIEKQATESVDNELQSTVQKAVTEVNGWALTQAKVIETLGKVIDDTVPLNEISMEHLQAFQLASNKEDIATIYFGLEDGTYLDGAGFIPDATFDARERPWYVAIKASNALTFSDAYVTKAGIQSIFIGVPLHDENGNFQGAISENISLDSIKDEISSIHTDNGFTFLLDQKGVVLSHPNQELLNTPLAEQSDYTDIVGTMLNQPSGLSEYTYNNDRQLIYYEKIPNTNWIVATSISKAAALAEFTKTKQLYLAFIVIFTLVLAALAYFFALRTIKPLLNMKNSAQQLAAGDLTVQVDVKGKDEIAQLGTSFNAMSTSLRQLIQQVDHSAQQVQASSQTMYKEASGSNEIAGQISTVIEEIAKGAGEQAESIQSGAEMVSGINQVIDQITDEAHQASQTILDVTQAMESGTSAISRQMNLSEVGQQSTTRVETSNELLLSKIGAISEITGSIQNIAAQTNLLALNASIEAARAGEHGRGFAVVAGEVRKLAEQSSQSVAGIDQLLNDLNTAGQQSAAELEQFRLNSTAQSESMAETSVSFENIRRSIEEIIHQINSITSGMNSIKSGAAQVSDVITGLAAVAEQSAASTEEAASSTTEQSESIGNIAEAAKALSDHADQLLLEVSRFNTESK</sequence>
<evidence type="ECO:0000256" key="4">
    <source>
        <dbReference type="ARBA" id="ARBA00022692"/>
    </source>
</evidence>
<dbReference type="GO" id="GO:0006935">
    <property type="term" value="P:chemotaxis"/>
    <property type="evidence" value="ECO:0007669"/>
    <property type="project" value="UniProtKB-KW"/>
</dbReference>
<feature type="transmembrane region" description="Helical" evidence="10">
    <location>
        <begin position="7"/>
        <end position="30"/>
    </location>
</feature>
<dbReference type="InterPro" id="IPR004089">
    <property type="entry name" value="MCPsignal_dom"/>
</dbReference>
<comment type="subcellular location">
    <subcellularLocation>
        <location evidence="1">Cell membrane</location>
        <topology evidence="1">Multi-pass membrane protein</topology>
    </subcellularLocation>
</comment>
<dbReference type="Pfam" id="PF00015">
    <property type="entry name" value="MCPsignal"/>
    <property type="match status" value="1"/>
</dbReference>
<reference evidence="13 14" key="1">
    <citation type="journal article" date="2016" name="Genome Announc.">
        <title>Draft Genome Sequence of Paenibacillus amylolyticus Heshi-A3, Isolated from Fermented Rice Bran in a Japanese Fermented Seafood Dish.</title>
        <authorList>
            <person name="Akuzawa S."/>
            <person name="Nagaoka J."/>
            <person name="Kanekatsu M."/>
            <person name="Kubota E."/>
            <person name="Ohtake R."/>
            <person name="Suzuki T."/>
            <person name="Kanesaki Y."/>
        </authorList>
    </citation>
    <scope>NUCLEOTIDE SEQUENCE [LARGE SCALE GENOMIC DNA]</scope>
    <source>
        <strain evidence="13 14">Heshi-A3</strain>
    </source>
</reference>
<dbReference type="CDD" id="cd06225">
    <property type="entry name" value="HAMP"/>
    <property type="match status" value="1"/>
</dbReference>
<dbReference type="SUPFAM" id="SSF58104">
    <property type="entry name" value="Methyl-accepting chemotaxis protein (MCP) signaling domain"/>
    <property type="match status" value="1"/>
</dbReference>
<keyword evidence="6 10" id="KW-0472">Membrane</keyword>
<dbReference type="EMBL" id="BCNV01000006">
    <property type="protein sequence ID" value="GAS84935.1"/>
    <property type="molecule type" value="Genomic_DNA"/>
</dbReference>
<name>A0A117I379_PAEAM</name>
<keyword evidence="13" id="KW-0808">Transferase</keyword>
<evidence type="ECO:0000256" key="3">
    <source>
        <dbReference type="ARBA" id="ARBA00022500"/>
    </source>
</evidence>
<dbReference type="PANTHER" id="PTHR32089:SF112">
    <property type="entry name" value="LYSOZYME-LIKE PROTEIN-RELATED"/>
    <property type="match status" value="1"/>
</dbReference>
<comment type="caution">
    <text evidence="13">The sequence shown here is derived from an EMBL/GenBank/DDBJ whole genome shotgun (WGS) entry which is preliminary data.</text>
</comment>
<keyword evidence="13" id="KW-0418">Kinase</keyword>
<evidence type="ECO:0000256" key="7">
    <source>
        <dbReference type="ARBA" id="ARBA00023224"/>
    </source>
</evidence>
<dbReference type="GO" id="GO:0005886">
    <property type="term" value="C:plasma membrane"/>
    <property type="evidence" value="ECO:0007669"/>
    <property type="project" value="UniProtKB-SubCell"/>
</dbReference>
<feature type="domain" description="Methyl-accepting transducer" evidence="11">
    <location>
        <begin position="370"/>
        <end position="627"/>
    </location>
</feature>
<evidence type="ECO:0000256" key="6">
    <source>
        <dbReference type="ARBA" id="ARBA00023136"/>
    </source>
</evidence>
<dbReference type="AlphaFoldDB" id="A0A117I379"/>
<evidence type="ECO:0000256" key="2">
    <source>
        <dbReference type="ARBA" id="ARBA00022475"/>
    </source>
</evidence>
<dbReference type="PROSITE" id="PS50885">
    <property type="entry name" value="HAMP"/>
    <property type="match status" value="1"/>
</dbReference>
<accession>A0A117I379</accession>
<feature type="transmembrane region" description="Helical" evidence="10">
    <location>
        <begin position="278"/>
        <end position="299"/>
    </location>
</feature>
<evidence type="ECO:0000256" key="9">
    <source>
        <dbReference type="PROSITE-ProRule" id="PRU00284"/>
    </source>
</evidence>
<comment type="similarity">
    <text evidence="8">Belongs to the methyl-accepting chemotaxis (MCP) protein family.</text>
</comment>
<evidence type="ECO:0000313" key="14">
    <source>
        <dbReference type="Proteomes" id="UP000069697"/>
    </source>
</evidence>
<keyword evidence="4 10" id="KW-0812">Transmembrane</keyword>
<gene>
    <name evidence="13" type="ORF">PAHA3_5056</name>
</gene>
<dbReference type="Gene3D" id="3.30.450.20">
    <property type="entry name" value="PAS domain"/>
    <property type="match status" value="2"/>
</dbReference>
<dbReference type="Proteomes" id="UP000069697">
    <property type="component" value="Unassembled WGS sequence"/>
</dbReference>
<evidence type="ECO:0000313" key="13">
    <source>
        <dbReference type="EMBL" id="GAS84935.1"/>
    </source>
</evidence>
<dbReference type="GO" id="GO:0016301">
    <property type="term" value="F:kinase activity"/>
    <property type="evidence" value="ECO:0007669"/>
    <property type="project" value="UniProtKB-KW"/>
</dbReference>